<name>G3NC36_GASAC</name>
<accession>G3NC36</accession>
<dbReference type="InParanoid" id="G3NC36"/>
<dbReference type="OMA" id="HDHSFLL"/>
<keyword evidence="1" id="KW-1133">Transmembrane helix</keyword>
<keyword evidence="1" id="KW-0472">Membrane</keyword>
<feature type="transmembrane region" description="Helical" evidence="1">
    <location>
        <begin position="20"/>
        <end position="40"/>
    </location>
</feature>
<keyword evidence="1" id="KW-0812">Transmembrane</keyword>
<evidence type="ECO:0000313" key="2">
    <source>
        <dbReference type="Ensembl" id="ENSGACP00000002885.1"/>
    </source>
</evidence>
<evidence type="ECO:0000256" key="1">
    <source>
        <dbReference type="SAM" id="Phobius"/>
    </source>
</evidence>
<proteinExistence type="predicted"/>
<organism evidence="2">
    <name type="scientific">Gasterosteus aculeatus</name>
    <name type="common">Three-spined stickleback</name>
    <dbReference type="NCBI Taxonomy" id="69293"/>
    <lineage>
        <taxon>Eukaryota</taxon>
        <taxon>Metazoa</taxon>
        <taxon>Chordata</taxon>
        <taxon>Craniata</taxon>
        <taxon>Vertebrata</taxon>
        <taxon>Euteleostomi</taxon>
        <taxon>Actinopterygii</taxon>
        <taxon>Neopterygii</taxon>
        <taxon>Teleostei</taxon>
        <taxon>Neoteleostei</taxon>
        <taxon>Acanthomorphata</taxon>
        <taxon>Eupercaria</taxon>
        <taxon>Perciformes</taxon>
        <taxon>Cottioidei</taxon>
        <taxon>Gasterosteales</taxon>
        <taxon>Gasterosteidae</taxon>
        <taxon>Gasterosteus</taxon>
    </lineage>
</organism>
<reference evidence="2" key="2">
    <citation type="submission" date="2024-04" db="UniProtKB">
        <authorList>
            <consortium name="Ensembl"/>
        </authorList>
    </citation>
    <scope>IDENTIFICATION</scope>
</reference>
<dbReference type="Ensembl" id="ENSGACT00000002895.1">
    <property type="protein sequence ID" value="ENSGACP00000002885.1"/>
    <property type="gene ID" value="ENSGACG00000002223.1"/>
</dbReference>
<dbReference type="AlphaFoldDB" id="G3NC36"/>
<dbReference type="Bgee" id="ENSGACG00000002223">
    <property type="expression patterns" value="Expressed in intestinal epithelial cell and 11 other cell types or tissues"/>
</dbReference>
<reference evidence="2" key="1">
    <citation type="submission" date="2006-01" db="EMBL/GenBank/DDBJ databases">
        <authorList>
            <person name="Lindblad-Toh K."/>
            <person name="Mauceli E."/>
            <person name="Grabherr M."/>
            <person name="Chang J.L."/>
            <person name="Lander E.S."/>
        </authorList>
    </citation>
    <scope>NUCLEOTIDE SEQUENCE [LARGE SCALE GENOMIC DNA]</scope>
</reference>
<protein>
    <submittedName>
        <fullName evidence="2">Uncharacterized protein</fullName>
    </submittedName>
</protein>
<sequence>MSGPLMPAHILLLDVLHDHSFLLLGLLCSLGCLSGNFLAFNGLDHTDGHRLPHVTHGFTYRGEDSWRRAPQPWASVGSV</sequence>